<dbReference type="OrthoDB" id="441013at2759"/>
<dbReference type="EMBL" id="SNRW01001433">
    <property type="protein sequence ID" value="KAA6396410.1"/>
    <property type="molecule type" value="Genomic_DNA"/>
</dbReference>
<reference evidence="1 2" key="1">
    <citation type="submission" date="2019-03" db="EMBL/GenBank/DDBJ databases">
        <title>Single cell metagenomics reveals metabolic interactions within the superorganism composed of flagellate Streblomastix strix and complex community of Bacteroidetes bacteria on its surface.</title>
        <authorList>
            <person name="Treitli S.C."/>
            <person name="Kolisko M."/>
            <person name="Husnik F."/>
            <person name="Keeling P."/>
            <person name="Hampl V."/>
        </authorList>
    </citation>
    <scope>NUCLEOTIDE SEQUENCE [LARGE SCALE GENOMIC DNA]</scope>
    <source>
        <strain evidence="1">ST1C</strain>
    </source>
</reference>
<dbReference type="Proteomes" id="UP000324800">
    <property type="component" value="Unassembled WGS sequence"/>
</dbReference>
<comment type="caution">
    <text evidence="1">The sequence shown here is derived from an EMBL/GenBank/DDBJ whole genome shotgun (WGS) entry which is preliminary data.</text>
</comment>
<protein>
    <submittedName>
        <fullName evidence="1">Uncharacterized protein</fullName>
    </submittedName>
</protein>
<evidence type="ECO:0000313" key="1">
    <source>
        <dbReference type="EMBL" id="KAA6396410.1"/>
    </source>
</evidence>
<evidence type="ECO:0000313" key="2">
    <source>
        <dbReference type="Proteomes" id="UP000324800"/>
    </source>
</evidence>
<sequence>EDEDEICVIYGATLRAYSVLYGLLQAGIPGKRLLFIRPPADPDAILLNYERRFDVFEAEKKKKCKDGDDEILKITSLKGDLASFAPFDDHDTQFKLKKRNIYLNLEQEILKDGMQYQHILNYRSIELELSGISTSECECLEIGDPRAGNDCPVTDECEEVILDPTDRRYFCTTNYQPDFCTCTSAIYPDNEQ</sequence>
<organism evidence="1 2">
    <name type="scientific">Streblomastix strix</name>
    <dbReference type="NCBI Taxonomy" id="222440"/>
    <lineage>
        <taxon>Eukaryota</taxon>
        <taxon>Metamonada</taxon>
        <taxon>Preaxostyla</taxon>
        <taxon>Oxymonadida</taxon>
        <taxon>Streblomastigidae</taxon>
        <taxon>Streblomastix</taxon>
    </lineage>
</organism>
<feature type="non-terminal residue" evidence="1">
    <location>
        <position position="1"/>
    </location>
</feature>
<proteinExistence type="predicted"/>
<gene>
    <name evidence="1" type="ORF">EZS28_008058</name>
</gene>
<accession>A0A5J4WN52</accession>
<name>A0A5J4WN52_9EUKA</name>
<dbReference type="AlphaFoldDB" id="A0A5J4WN52"/>